<evidence type="ECO:0000313" key="1">
    <source>
        <dbReference type="EMBL" id="WVX83931.1"/>
    </source>
</evidence>
<organism evidence="1 2">
    <name type="scientific">Niallia oryzisoli</name>
    <dbReference type="NCBI Taxonomy" id="1737571"/>
    <lineage>
        <taxon>Bacteria</taxon>
        <taxon>Bacillati</taxon>
        <taxon>Bacillota</taxon>
        <taxon>Bacilli</taxon>
        <taxon>Bacillales</taxon>
        <taxon>Bacillaceae</taxon>
        <taxon>Niallia</taxon>
    </lineage>
</organism>
<gene>
    <name evidence="1" type="ORF">R4Z09_13635</name>
</gene>
<dbReference type="RefSeq" id="WP_338452803.1">
    <property type="nucleotide sequence ID" value="NZ_CP137640.1"/>
</dbReference>
<evidence type="ECO:0000313" key="2">
    <source>
        <dbReference type="Proteomes" id="UP001357223"/>
    </source>
</evidence>
<proteinExistence type="predicted"/>
<accession>A0ABZ2CNJ4</accession>
<reference evidence="1 2" key="1">
    <citation type="submission" date="2023-10" db="EMBL/GenBank/DDBJ databases">
        <title>Niallia locisalis sp.nov. isolated from a salt pond sample.</title>
        <authorList>
            <person name="Li X.-J."/>
            <person name="Dong L."/>
        </authorList>
    </citation>
    <scope>NUCLEOTIDE SEQUENCE [LARGE SCALE GENOMIC DNA]</scope>
    <source>
        <strain evidence="1 2">DSM 29761</strain>
    </source>
</reference>
<keyword evidence="2" id="KW-1185">Reference proteome</keyword>
<sequence>MSYTRTQNISTDDQYRLLEWWNTTESAKVVVRYLVSLVSELRLHPESSHADGMVLFYRAVSEISYGYACIRGCIRRAFSGEFSDALRKNMVMCHSFAHKYSVDAKVLLERVAKQITGDNALQLVSRIRRQLRKNDEMLNEISEKAQAFFGTEALQSLEKEVWIVP</sequence>
<dbReference type="EMBL" id="CP137640">
    <property type="protein sequence ID" value="WVX83931.1"/>
    <property type="molecule type" value="Genomic_DNA"/>
</dbReference>
<protein>
    <submittedName>
        <fullName evidence="1">Uncharacterized protein</fullName>
    </submittedName>
</protein>
<name>A0ABZ2CNJ4_9BACI</name>
<dbReference type="Proteomes" id="UP001357223">
    <property type="component" value="Chromosome"/>
</dbReference>